<dbReference type="RefSeq" id="WP_185445924.1">
    <property type="nucleotide sequence ID" value="NZ_CP043661.1"/>
</dbReference>
<evidence type="ECO:0000313" key="3">
    <source>
        <dbReference type="Proteomes" id="UP000515563"/>
    </source>
</evidence>
<dbReference type="InterPro" id="IPR039514">
    <property type="entry name" value="6GAL-like"/>
</dbReference>
<dbReference type="SUPFAM" id="SSF51445">
    <property type="entry name" value="(Trans)glycosidases"/>
    <property type="match status" value="1"/>
</dbReference>
<sequence length="371" mass="41367">MDGYWLDWSSSDPSSASWNWYVDSAQRNLMWKARDRGVNRIELFSNSPMWWMCQNHNPSGAAGGGDNLQTWNQQQHAVYLATVARYAHDHWGVDFASVEPFNEPDGSWWKADGSQEGCHFESSTQRPVINYLRSELNARDLGWMPIAASDSWGYDSALSTWNSFDSTTRGNVARINVHGYQQGGGRRDLLYAAAQAAGRPIWNSEYGEDDASGMKAASNLNLDFRWLHPKAWVYWQVVGGGGWGLIQDVGNGTTGPVNTKYFVLAQYLRHIRPGMRIIDGGNGNTVAAYDAAARKLVVVATNYGTGQWLNFDLSKFGHPSTDGAAVARWATVTGGTERYQAHADTIVSGNRFWSWFEPNTIQTFEVKDVSI</sequence>
<dbReference type="Gene3D" id="2.60.40.1180">
    <property type="entry name" value="Golgi alpha-mannosidase II"/>
    <property type="match status" value="1"/>
</dbReference>
<evidence type="ECO:0000259" key="1">
    <source>
        <dbReference type="Pfam" id="PF14587"/>
    </source>
</evidence>
<dbReference type="AlphaFoldDB" id="A0A7G6WSX6"/>
<dbReference type="PANTHER" id="PTHR42767:SF1">
    <property type="entry name" value="ENDO-BETA-1,6-GALACTANASE-LIKE DOMAIN-CONTAINING PROTEIN"/>
    <property type="match status" value="1"/>
</dbReference>
<dbReference type="InterPro" id="IPR039743">
    <property type="entry name" value="6GAL/EXGAL"/>
</dbReference>
<gene>
    <name evidence="2" type="ORF">F1D05_03180</name>
</gene>
<dbReference type="Pfam" id="PF14587">
    <property type="entry name" value="Glyco_hydr_30_2"/>
    <property type="match status" value="1"/>
</dbReference>
<evidence type="ECO:0000313" key="2">
    <source>
        <dbReference type="EMBL" id="QNE17091.1"/>
    </source>
</evidence>
<dbReference type="KEGG" id="kqi:F1D05_03180"/>
<protein>
    <submittedName>
        <fullName evidence="2">Beta-1,6-galactanase</fullName>
    </submittedName>
</protein>
<accession>A0A7G6WSX6</accession>
<feature type="domain" description="Endo-beta-1,6-galactanase-like" evidence="1">
    <location>
        <begin position="16"/>
        <end position="142"/>
    </location>
</feature>
<reference evidence="2 3" key="2">
    <citation type="journal article" date="2020" name="Microbiol. Resour. Announc.">
        <title>Antarctic desert soil bacteria exhibit high novel natural product potential, evaluated through long-read genome sequencing and comparative genomics.</title>
        <authorList>
            <person name="Benaud N."/>
            <person name="Edwards R.J."/>
            <person name="Amos T.G."/>
            <person name="D'Agostino P.M."/>
            <person name="Gutierrez-Chavez C."/>
            <person name="Montgomery K."/>
            <person name="Nicetic I."/>
            <person name="Ferrari B.C."/>
        </authorList>
    </citation>
    <scope>NUCLEOTIDE SEQUENCE [LARGE SCALE GENOMIC DNA]</scope>
    <source>
        <strain evidence="2 3">SPB151</strain>
    </source>
</reference>
<dbReference type="EMBL" id="CP043661">
    <property type="protein sequence ID" value="QNE17091.1"/>
    <property type="molecule type" value="Genomic_DNA"/>
</dbReference>
<dbReference type="GO" id="GO:0004553">
    <property type="term" value="F:hydrolase activity, hydrolyzing O-glycosyl compounds"/>
    <property type="evidence" value="ECO:0007669"/>
    <property type="project" value="InterPro"/>
</dbReference>
<proteinExistence type="predicted"/>
<dbReference type="Proteomes" id="UP000515563">
    <property type="component" value="Chromosome"/>
</dbReference>
<dbReference type="PANTHER" id="PTHR42767">
    <property type="entry name" value="ENDO-BETA-1,6-GALACTANASE"/>
    <property type="match status" value="1"/>
</dbReference>
<keyword evidence="3" id="KW-1185">Reference proteome</keyword>
<dbReference type="Gene3D" id="3.20.20.80">
    <property type="entry name" value="Glycosidases"/>
    <property type="match status" value="1"/>
</dbReference>
<reference evidence="3" key="1">
    <citation type="submission" date="2019-09" db="EMBL/GenBank/DDBJ databases">
        <title>Antimicrobial potential of Antarctic Bacteria.</title>
        <authorList>
            <person name="Benaud N."/>
            <person name="Edwards R.J."/>
            <person name="Ferrari B.C."/>
        </authorList>
    </citation>
    <scope>NUCLEOTIDE SEQUENCE [LARGE SCALE GENOMIC DNA]</scope>
    <source>
        <strain evidence="3">SPB151</strain>
    </source>
</reference>
<organism evidence="2 3">
    <name type="scientific">Kribbella qitaiheensis</name>
    <dbReference type="NCBI Taxonomy" id="1544730"/>
    <lineage>
        <taxon>Bacteria</taxon>
        <taxon>Bacillati</taxon>
        <taxon>Actinomycetota</taxon>
        <taxon>Actinomycetes</taxon>
        <taxon>Propionibacteriales</taxon>
        <taxon>Kribbellaceae</taxon>
        <taxon>Kribbella</taxon>
    </lineage>
</organism>
<dbReference type="InterPro" id="IPR013780">
    <property type="entry name" value="Glyco_hydro_b"/>
</dbReference>
<name>A0A7G6WSX6_9ACTN</name>
<dbReference type="InterPro" id="IPR017853">
    <property type="entry name" value="GH"/>
</dbReference>